<dbReference type="Proteomes" id="UP000886523">
    <property type="component" value="Unassembled WGS sequence"/>
</dbReference>
<sequence length="212" mass="23215">MNRAGQFGFSITYLLSHITRGTCLALGLLLVNIVQQQQSSPAPYQAPCHESKVRESQSPIPHISCMAQGIRVLPGIDLQGHGTSAWSVIYQRISIRDSEAVTSQGLSSHVRNMVLLPASSDKELVLERPSKSQAPLESSAGDSSCLLVMSNPPHPQPGTLWEMCQQGDVEYLNLCVYYLRWWFKSLGVRVDSVFATAFVGSGLCIGTRKILI</sequence>
<evidence type="ECO:0000313" key="2">
    <source>
        <dbReference type="Proteomes" id="UP000886523"/>
    </source>
</evidence>
<dbReference type="AlphaFoldDB" id="A0A9P6AG86"/>
<reference evidence="1" key="1">
    <citation type="journal article" date="2020" name="Nat. Commun.">
        <title>Large-scale genome sequencing of mycorrhizal fungi provides insights into the early evolution of symbiotic traits.</title>
        <authorList>
            <person name="Miyauchi S."/>
            <person name="Kiss E."/>
            <person name="Kuo A."/>
            <person name="Drula E."/>
            <person name="Kohler A."/>
            <person name="Sanchez-Garcia M."/>
            <person name="Morin E."/>
            <person name="Andreopoulos B."/>
            <person name="Barry K.W."/>
            <person name="Bonito G."/>
            <person name="Buee M."/>
            <person name="Carver A."/>
            <person name="Chen C."/>
            <person name="Cichocki N."/>
            <person name="Clum A."/>
            <person name="Culley D."/>
            <person name="Crous P.W."/>
            <person name="Fauchery L."/>
            <person name="Girlanda M."/>
            <person name="Hayes R.D."/>
            <person name="Keri Z."/>
            <person name="LaButti K."/>
            <person name="Lipzen A."/>
            <person name="Lombard V."/>
            <person name="Magnuson J."/>
            <person name="Maillard F."/>
            <person name="Murat C."/>
            <person name="Nolan M."/>
            <person name="Ohm R.A."/>
            <person name="Pangilinan J."/>
            <person name="Pereira M.F."/>
            <person name="Perotto S."/>
            <person name="Peter M."/>
            <person name="Pfister S."/>
            <person name="Riley R."/>
            <person name="Sitrit Y."/>
            <person name="Stielow J.B."/>
            <person name="Szollosi G."/>
            <person name="Zifcakova L."/>
            <person name="Stursova M."/>
            <person name="Spatafora J.W."/>
            <person name="Tedersoo L."/>
            <person name="Vaario L.M."/>
            <person name="Yamada A."/>
            <person name="Yan M."/>
            <person name="Wang P."/>
            <person name="Xu J."/>
            <person name="Bruns T."/>
            <person name="Baldrian P."/>
            <person name="Vilgalys R."/>
            <person name="Dunand C."/>
            <person name="Henrissat B."/>
            <person name="Grigoriev I.V."/>
            <person name="Hibbett D."/>
            <person name="Nagy L.G."/>
            <person name="Martin F.M."/>
        </authorList>
    </citation>
    <scope>NUCLEOTIDE SEQUENCE</scope>
    <source>
        <strain evidence="1">UP504</strain>
    </source>
</reference>
<keyword evidence="2" id="KW-1185">Reference proteome</keyword>
<protein>
    <submittedName>
        <fullName evidence="1">Uncharacterized protein</fullName>
    </submittedName>
</protein>
<accession>A0A9P6AG86</accession>
<dbReference type="EMBL" id="MU129170">
    <property type="protein sequence ID" value="KAF9505153.1"/>
    <property type="molecule type" value="Genomic_DNA"/>
</dbReference>
<organism evidence="1 2">
    <name type="scientific">Hydnum rufescens UP504</name>
    <dbReference type="NCBI Taxonomy" id="1448309"/>
    <lineage>
        <taxon>Eukaryota</taxon>
        <taxon>Fungi</taxon>
        <taxon>Dikarya</taxon>
        <taxon>Basidiomycota</taxon>
        <taxon>Agaricomycotina</taxon>
        <taxon>Agaricomycetes</taxon>
        <taxon>Cantharellales</taxon>
        <taxon>Hydnaceae</taxon>
        <taxon>Hydnum</taxon>
    </lineage>
</organism>
<gene>
    <name evidence="1" type="ORF">BS47DRAFT_1368269</name>
</gene>
<evidence type="ECO:0000313" key="1">
    <source>
        <dbReference type="EMBL" id="KAF9505153.1"/>
    </source>
</evidence>
<comment type="caution">
    <text evidence="1">The sequence shown here is derived from an EMBL/GenBank/DDBJ whole genome shotgun (WGS) entry which is preliminary data.</text>
</comment>
<name>A0A9P6AG86_9AGAM</name>
<proteinExistence type="predicted"/>